<evidence type="ECO:0000256" key="1">
    <source>
        <dbReference type="SAM" id="MobiDB-lite"/>
    </source>
</evidence>
<name>A0A8H7NLD1_BIOOC</name>
<proteinExistence type="predicted"/>
<feature type="compositionally biased region" description="Polar residues" evidence="1">
    <location>
        <begin position="44"/>
        <end position="59"/>
    </location>
</feature>
<comment type="caution">
    <text evidence="2">The sequence shown here is derived from an EMBL/GenBank/DDBJ whole genome shotgun (WGS) entry which is preliminary data.</text>
</comment>
<sequence length="123" mass="13195">MASPPNPSSPAAMSPPGPSAPQISVKKRSSTFDINGPNKRRKASSTSNNLIHPLRQTSFPPEARSPFPRSPSVDSASHVSGSQVSGVTASGAPKRNEGARPRTQRVEVSRPHPAWWEGRRRLP</sequence>
<feature type="compositionally biased region" description="Basic and acidic residues" evidence="1">
    <location>
        <begin position="94"/>
        <end position="110"/>
    </location>
</feature>
<accession>A0A8H7NLD1</accession>
<evidence type="ECO:0000313" key="3">
    <source>
        <dbReference type="Proteomes" id="UP000616885"/>
    </source>
</evidence>
<dbReference type="EMBL" id="JADCTT010000002">
    <property type="protein sequence ID" value="KAF9757833.1"/>
    <property type="molecule type" value="Genomic_DNA"/>
</dbReference>
<feature type="compositionally biased region" description="Polar residues" evidence="1">
    <location>
        <begin position="72"/>
        <end position="88"/>
    </location>
</feature>
<feature type="region of interest" description="Disordered" evidence="1">
    <location>
        <begin position="1"/>
        <end position="123"/>
    </location>
</feature>
<reference evidence="2" key="1">
    <citation type="submission" date="2020-10" db="EMBL/GenBank/DDBJ databases">
        <title>High-Quality Genome Resource of Clonostachys rosea strain S41 by Oxford Nanopore Long-Read Sequencing.</title>
        <authorList>
            <person name="Wang H."/>
        </authorList>
    </citation>
    <scope>NUCLEOTIDE SEQUENCE</scope>
    <source>
        <strain evidence="2">S41</strain>
    </source>
</reference>
<dbReference type="AlphaFoldDB" id="A0A8H7NLD1"/>
<gene>
    <name evidence="2" type="ORF">IM811_008777</name>
</gene>
<organism evidence="2 3">
    <name type="scientific">Bionectria ochroleuca</name>
    <name type="common">Gliocladium roseum</name>
    <dbReference type="NCBI Taxonomy" id="29856"/>
    <lineage>
        <taxon>Eukaryota</taxon>
        <taxon>Fungi</taxon>
        <taxon>Dikarya</taxon>
        <taxon>Ascomycota</taxon>
        <taxon>Pezizomycotina</taxon>
        <taxon>Sordariomycetes</taxon>
        <taxon>Hypocreomycetidae</taxon>
        <taxon>Hypocreales</taxon>
        <taxon>Bionectriaceae</taxon>
        <taxon>Clonostachys</taxon>
    </lineage>
</organism>
<feature type="compositionally biased region" description="Pro residues" evidence="1">
    <location>
        <begin position="1"/>
        <end position="19"/>
    </location>
</feature>
<dbReference type="Proteomes" id="UP000616885">
    <property type="component" value="Unassembled WGS sequence"/>
</dbReference>
<evidence type="ECO:0000313" key="2">
    <source>
        <dbReference type="EMBL" id="KAF9757833.1"/>
    </source>
</evidence>
<protein>
    <submittedName>
        <fullName evidence="2">Uncharacterized protein</fullName>
    </submittedName>
</protein>